<organism evidence="1 2">
    <name type="scientific">Coniosporium tulheliwenetii</name>
    <dbReference type="NCBI Taxonomy" id="3383036"/>
    <lineage>
        <taxon>Eukaryota</taxon>
        <taxon>Fungi</taxon>
        <taxon>Dikarya</taxon>
        <taxon>Ascomycota</taxon>
        <taxon>Pezizomycotina</taxon>
        <taxon>Dothideomycetes</taxon>
        <taxon>Dothideomycetes incertae sedis</taxon>
        <taxon>Coniosporium</taxon>
    </lineage>
</organism>
<dbReference type="EMBL" id="JAPDRP010000023">
    <property type="protein sequence ID" value="KAJ9637253.1"/>
    <property type="molecule type" value="Genomic_DNA"/>
</dbReference>
<name>A0ACC2YPP3_9PEZI</name>
<dbReference type="Proteomes" id="UP001172680">
    <property type="component" value="Unassembled WGS sequence"/>
</dbReference>
<proteinExistence type="predicted"/>
<sequence length="138" mass="15872">MHLNDSDSDLPFLRIMIKHKSQRHAQKRLASTAANTVNAPPPQHADKNSNRKAGQHSNQEQEESLFATNFRPKYEDVVLRIRKNAKQQRQYQFNFADILAVTQRPSELVVAPISKQRNAATEILALDINSNPLDRQFW</sequence>
<accession>A0ACC2YPP3</accession>
<reference evidence="1" key="1">
    <citation type="submission" date="2022-10" db="EMBL/GenBank/DDBJ databases">
        <title>Culturing micro-colonial fungi from biological soil crusts in the Mojave desert and describing Neophaeococcomyces mojavensis, and introducing the new genera and species Taxawa tesnikishii.</title>
        <authorList>
            <person name="Kurbessoian T."/>
            <person name="Stajich J.E."/>
        </authorList>
    </citation>
    <scope>NUCLEOTIDE SEQUENCE</scope>
    <source>
        <strain evidence="1">JES_115</strain>
    </source>
</reference>
<protein>
    <submittedName>
        <fullName evidence="1">Uncharacterized protein</fullName>
    </submittedName>
</protein>
<evidence type="ECO:0000313" key="1">
    <source>
        <dbReference type="EMBL" id="KAJ9637253.1"/>
    </source>
</evidence>
<comment type="caution">
    <text evidence="1">The sequence shown here is derived from an EMBL/GenBank/DDBJ whole genome shotgun (WGS) entry which is preliminary data.</text>
</comment>
<keyword evidence="2" id="KW-1185">Reference proteome</keyword>
<evidence type="ECO:0000313" key="2">
    <source>
        <dbReference type="Proteomes" id="UP001172680"/>
    </source>
</evidence>
<gene>
    <name evidence="1" type="ORF">H2199_007539</name>
</gene>